<accession>A0A1X0NVW0</accession>
<protein>
    <submittedName>
        <fullName evidence="3">Uncharacterized protein</fullName>
    </submittedName>
</protein>
<feature type="coiled-coil region" evidence="1">
    <location>
        <begin position="136"/>
        <end position="163"/>
    </location>
</feature>
<feature type="region of interest" description="Disordered" evidence="2">
    <location>
        <begin position="395"/>
        <end position="442"/>
    </location>
</feature>
<evidence type="ECO:0000256" key="1">
    <source>
        <dbReference type="SAM" id="Coils"/>
    </source>
</evidence>
<comment type="caution">
    <text evidence="3">The sequence shown here is derived from an EMBL/GenBank/DDBJ whole genome shotgun (WGS) entry which is preliminary data.</text>
</comment>
<reference evidence="3 4" key="1">
    <citation type="submission" date="2017-03" db="EMBL/GenBank/DDBJ databases">
        <title>An alternative strategy for trypanosome survival in the mammalian bloodstream revealed through genome and transcriptome analysis of the ubiquitous bovine parasite Trypanosoma (Megatrypanum) theileri.</title>
        <authorList>
            <person name="Kelly S."/>
            <person name="Ivens A."/>
            <person name="Mott A."/>
            <person name="O'Neill E."/>
            <person name="Emms D."/>
            <person name="Macleod O."/>
            <person name="Voorheis P."/>
            <person name="Matthews J."/>
            <person name="Matthews K."/>
            <person name="Carrington M."/>
        </authorList>
    </citation>
    <scope>NUCLEOTIDE SEQUENCE [LARGE SCALE GENOMIC DNA]</scope>
    <source>
        <strain evidence="3">Edinburgh</strain>
    </source>
</reference>
<dbReference type="VEuPathDB" id="TriTrypDB:TM35_000152750"/>
<evidence type="ECO:0000313" key="4">
    <source>
        <dbReference type="Proteomes" id="UP000192257"/>
    </source>
</evidence>
<dbReference type="OrthoDB" id="247214at2759"/>
<dbReference type="Proteomes" id="UP000192257">
    <property type="component" value="Unassembled WGS sequence"/>
</dbReference>
<dbReference type="SUPFAM" id="SSF52047">
    <property type="entry name" value="RNI-like"/>
    <property type="match status" value="1"/>
</dbReference>
<dbReference type="InterPro" id="IPR032675">
    <property type="entry name" value="LRR_dom_sf"/>
</dbReference>
<dbReference type="EMBL" id="NBCO01000015">
    <property type="protein sequence ID" value="ORC88844.1"/>
    <property type="molecule type" value="Genomic_DNA"/>
</dbReference>
<dbReference type="Gene3D" id="3.80.10.10">
    <property type="entry name" value="Ribonuclease Inhibitor"/>
    <property type="match status" value="1"/>
</dbReference>
<evidence type="ECO:0000256" key="2">
    <source>
        <dbReference type="SAM" id="MobiDB-lite"/>
    </source>
</evidence>
<feature type="compositionally biased region" description="Acidic residues" evidence="2">
    <location>
        <begin position="397"/>
        <end position="408"/>
    </location>
</feature>
<dbReference type="AlphaFoldDB" id="A0A1X0NVW0"/>
<name>A0A1X0NVW0_9TRYP</name>
<feature type="compositionally biased region" description="Basic and acidic residues" evidence="2">
    <location>
        <begin position="409"/>
        <end position="420"/>
    </location>
</feature>
<sequence length="585" mass="66419">MRGLTKLYCLACEQEGCLSNSYLLQLCRTLDASEECPVNLDLSYNYLGDAGSAALLRTVEIMRWVRDIDLRDCGAGPLAVKALMIAAEEHPNLRCVDLRGTNNEIFAISGRRLLELLRRCPKLVVRVNYDDFPLTLAQKLRACNQHNKKMQQEEKAAIRAEKMAAMPVLKSLENENIIQDVFYLPTHDRDGNPLYTGSNEVLLHLVEELNTYMEGYLESYQYVGRVAAQLAVDLGTSILPCIRATMVAVPPSIASRTGKKYPANVVRSVRAVDALLRGLRANPDLVEELVATRGPLLQRYISQLTEARGEYESLVCSRHGDYPSARERELAALMRKLYGRVAPTVGRRRECAELQSAVQRVRELPAHLLAQIRYFAFNNPTKTVDWAIGYLQTTDPDQQEEQEEEEGEGDKQKGPSRDNSDDNSDDEDIHGSDENREELPKPTGMLAAAMNDLREVLADPYTAVRYAVTRPLFEALPTEVRFFLCDLALRRGSSLFTPKVFTIFEKEPERKEGEMMNEEQQEEKKVRTELNDPFDIVRIFEKVQGRKELSDVICAFEEWYQLCQVECYDVTHVSREELISVMSSM</sequence>
<keyword evidence="1" id="KW-0175">Coiled coil</keyword>
<proteinExistence type="predicted"/>
<dbReference type="RefSeq" id="XP_028882910.1">
    <property type="nucleotide sequence ID" value="XM_029025927.1"/>
</dbReference>
<keyword evidence="4" id="KW-1185">Reference proteome</keyword>
<organism evidence="3 4">
    <name type="scientific">Trypanosoma theileri</name>
    <dbReference type="NCBI Taxonomy" id="67003"/>
    <lineage>
        <taxon>Eukaryota</taxon>
        <taxon>Discoba</taxon>
        <taxon>Euglenozoa</taxon>
        <taxon>Kinetoplastea</taxon>
        <taxon>Metakinetoplastina</taxon>
        <taxon>Trypanosomatida</taxon>
        <taxon>Trypanosomatidae</taxon>
        <taxon>Trypanosoma</taxon>
    </lineage>
</organism>
<dbReference type="GeneID" id="39985707"/>
<feature type="compositionally biased region" description="Basic and acidic residues" evidence="2">
    <location>
        <begin position="429"/>
        <end position="440"/>
    </location>
</feature>
<gene>
    <name evidence="3" type="ORF">TM35_000152750</name>
</gene>
<evidence type="ECO:0000313" key="3">
    <source>
        <dbReference type="EMBL" id="ORC88844.1"/>
    </source>
</evidence>